<dbReference type="InterPro" id="IPR014876">
    <property type="entry name" value="DEK_C"/>
</dbReference>
<reference evidence="4" key="1">
    <citation type="submission" date="2022-01" db="EMBL/GenBank/DDBJ databases">
        <authorList>
            <person name="King R."/>
        </authorList>
    </citation>
    <scope>NUCLEOTIDE SEQUENCE</scope>
</reference>
<dbReference type="InterPro" id="IPR036885">
    <property type="entry name" value="SWIB_MDM2_dom_sf"/>
</dbReference>
<name>A0A9N9S2W1_9DIPT</name>
<dbReference type="AlphaFoldDB" id="A0A9N9S2W1"/>
<dbReference type="SMART" id="SM00151">
    <property type="entry name" value="SWIB"/>
    <property type="match status" value="1"/>
</dbReference>
<feature type="region of interest" description="Disordered" evidence="1">
    <location>
        <begin position="54"/>
        <end position="148"/>
    </location>
</feature>
<evidence type="ECO:0000259" key="3">
    <source>
        <dbReference type="PROSITE" id="PS51998"/>
    </source>
</evidence>
<accession>A0A9N9S2W1</accession>
<dbReference type="Gene3D" id="1.10.10.60">
    <property type="entry name" value="Homeodomain-like"/>
    <property type="match status" value="1"/>
</dbReference>
<reference evidence="4" key="2">
    <citation type="submission" date="2022-10" db="EMBL/GenBank/DDBJ databases">
        <authorList>
            <consortium name="ENA_rothamsted_submissions"/>
            <consortium name="culmorum"/>
            <person name="King R."/>
        </authorList>
    </citation>
    <scope>NUCLEOTIDE SEQUENCE</scope>
</reference>
<dbReference type="PROSITE" id="PS51998">
    <property type="entry name" value="DEK_C"/>
    <property type="match status" value="1"/>
</dbReference>
<dbReference type="InterPro" id="IPR019835">
    <property type="entry name" value="SWIB_domain"/>
</dbReference>
<sequence>MASSFSKDQLRKEINAILKNADLEKTSAKEVRLQLQNKLKVDFSSRKKELDKLIMEAVNSMQDSESDEDPSEESEPEVKPAKRTSTTAKKRKVEESDESDYKPKKSTGGGRKKRRGSSGDDDSDEDWKESKKKGGGGGKKGKATGFTRPYKLSPELSELMGEVELPRHEVVKKVWKIIKEKNLYDPKNKQYAICDEQLEKVIGVKRFRTFGMMKYLMPHFIK</sequence>
<dbReference type="SUPFAM" id="SSF109715">
    <property type="entry name" value="DEK C-terminal domain"/>
    <property type="match status" value="1"/>
</dbReference>
<feature type="compositionally biased region" description="Acidic residues" evidence="1">
    <location>
        <begin position="64"/>
        <end position="75"/>
    </location>
</feature>
<evidence type="ECO:0008006" key="6">
    <source>
        <dbReference type="Google" id="ProtNLM"/>
    </source>
</evidence>
<gene>
    <name evidence="4" type="ORF">CHIRRI_LOCUS12667</name>
</gene>
<evidence type="ECO:0000313" key="5">
    <source>
        <dbReference type="Proteomes" id="UP001153620"/>
    </source>
</evidence>
<dbReference type="PROSITE" id="PS51925">
    <property type="entry name" value="SWIB_MDM2"/>
    <property type="match status" value="1"/>
</dbReference>
<dbReference type="Gene3D" id="1.10.245.10">
    <property type="entry name" value="SWIB/MDM2 domain"/>
    <property type="match status" value="1"/>
</dbReference>
<dbReference type="SUPFAM" id="SSF47592">
    <property type="entry name" value="SWIB/MDM2 domain"/>
    <property type="match status" value="1"/>
</dbReference>
<feature type="compositionally biased region" description="Basic residues" evidence="1">
    <location>
        <begin position="130"/>
        <end position="142"/>
    </location>
</feature>
<protein>
    <recommendedName>
        <fullName evidence="6">DM2 domain-containing protein</fullName>
    </recommendedName>
</protein>
<feature type="domain" description="DM2" evidence="2">
    <location>
        <begin position="145"/>
        <end position="222"/>
    </location>
</feature>
<evidence type="ECO:0000313" key="4">
    <source>
        <dbReference type="EMBL" id="CAG9809847.1"/>
    </source>
</evidence>
<dbReference type="OrthoDB" id="10251073at2759"/>
<evidence type="ECO:0000256" key="1">
    <source>
        <dbReference type="SAM" id="MobiDB-lite"/>
    </source>
</evidence>
<dbReference type="Pfam" id="PF02201">
    <property type="entry name" value="SWIB"/>
    <property type="match status" value="1"/>
</dbReference>
<dbReference type="EMBL" id="OU895879">
    <property type="protein sequence ID" value="CAG9809847.1"/>
    <property type="molecule type" value="Genomic_DNA"/>
</dbReference>
<dbReference type="Pfam" id="PF08766">
    <property type="entry name" value="DEK_C"/>
    <property type="match status" value="1"/>
</dbReference>
<feature type="domain" description="DEK-C" evidence="3">
    <location>
        <begin position="4"/>
        <end position="59"/>
    </location>
</feature>
<proteinExistence type="predicted"/>
<organism evidence="4 5">
    <name type="scientific">Chironomus riparius</name>
    <dbReference type="NCBI Taxonomy" id="315576"/>
    <lineage>
        <taxon>Eukaryota</taxon>
        <taxon>Metazoa</taxon>
        <taxon>Ecdysozoa</taxon>
        <taxon>Arthropoda</taxon>
        <taxon>Hexapoda</taxon>
        <taxon>Insecta</taxon>
        <taxon>Pterygota</taxon>
        <taxon>Neoptera</taxon>
        <taxon>Endopterygota</taxon>
        <taxon>Diptera</taxon>
        <taxon>Nematocera</taxon>
        <taxon>Chironomoidea</taxon>
        <taxon>Chironomidae</taxon>
        <taxon>Chironominae</taxon>
        <taxon>Chironomus</taxon>
    </lineage>
</organism>
<dbReference type="InterPro" id="IPR003121">
    <property type="entry name" value="SWIB_MDM2_domain"/>
</dbReference>
<dbReference type="Proteomes" id="UP001153620">
    <property type="component" value="Chromosome 3"/>
</dbReference>
<keyword evidence="5" id="KW-1185">Reference proteome</keyword>
<dbReference type="CDD" id="cd10567">
    <property type="entry name" value="SWIB-MDM2_like"/>
    <property type="match status" value="1"/>
</dbReference>
<dbReference type="PANTHER" id="PTHR13844">
    <property type="entry name" value="SWI/SNF-RELATED MATRIX-ASSOCIATED ACTIN-DEPENDENT REGULATOR OF CHROMATIN SUBFAMILY D"/>
    <property type="match status" value="1"/>
</dbReference>
<evidence type="ECO:0000259" key="2">
    <source>
        <dbReference type="PROSITE" id="PS51925"/>
    </source>
</evidence>